<dbReference type="OMA" id="KTHIFQM"/>
<protein>
    <recommendedName>
        <fullName evidence="3">BTB domain-containing protein</fullName>
    </recommendedName>
</protein>
<dbReference type="Proteomes" id="UP000249829">
    <property type="component" value="Unassembled WGS sequence"/>
</dbReference>
<dbReference type="EMBL" id="KZ825250">
    <property type="protein sequence ID" value="PYI13307.1"/>
    <property type="molecule type" value="Genomic_DNA"/>
</dbReference>
<accession>A0A2V5HMW4</accession>
<evidence type="ECO:0000313" key="1">
    <source>
        <dbReference type="EMBL" id="PYI13307.1"/>
    </source>
</evidence>
<evidence type="ECO:0008006" key="3">
    <source>
        <dbReference type="Google" id="ProtNLM"/>
    </source>
</evidence>
<dbReference type="STRING" id="1450538.A0A2V5HMW4"/>
<keyword evidence="2" id="KW-1185">Reference proteome</keyword>
<proteinExistence type="predicted"/>
<reference evidence="1 2" key="1">
    <citation type="submission" date="2018-02" db="EMBL/GenBank/DDBJ databases">
        <title>The genomes of Aspergillus section Nigri reveals drivers in fungal speciation.</title>
        <authorList>
            <consortium name="DOE Joint Genome Institute"/>
            <person name="Vesth T.C."/>
            <person name="Nybo J."/>
            <person name="Theobald S."/>
            <person name="Brandl J."/>
            <person name="Frisvad J.C."/>
            <person name="Nielsen K.F."/>
            <person name="Lyhne E.K."/>
            <person name="Kogle M.E."/>
            <person name="Kuo A."/>
            <person name="Riley R."/>
            <person name="Clum A."/>
            <person name="Nolan M."/>
            <person name="Lipzen A."/>
            <person name="Salamov A."/>
            <person name="Henrissat B."/>
            <person name="Wiebenga A."/>
            <person name="De vries R.P."/>
            <person name="Grigoriev I.V."/>
            <person name="Mortensen U.H."/>
            <person name="Andersen M.R."/>
            <person name="Baker S.E."/>
        </authorList>
    </citation>
    <scope>NUCLEOTIDE SEQUENCE [LARGE SCALE GENOMIC DNA]</scope>
    <source>
        <strain evidence="1 2">CBS 115571</strain>
    </source>
</reference>
<gene>
    <name evidence="1" type="ORF">BO99DRAFT_453145</name>
</gene>
<sequence length="303" mass="34311">MAEKNTHIIDPEGDLILFHIMDGEEHRIRVSTKHLTRASPFFARVCVGREQESTEPSCSRGCLPDFDGLKLESVLILMRIIHGQASVLPEAIEFPTLVDLAVLADRCQCAPLARYFALQWVDNLPTATEGPSEYGKEVMEWIYVAWVWNLSKEFEANTLVAVETSSEMVHSHDLPLPGMVIGPIKRNREKAIAKALARLKRAERKFLDGTGECCYRFSSIMLGYLQRNLYNAGIKDPVWPKAPYVGESYQRLVEEVESFVNPGDEDGDSDDERYDLQRFLNVRNVAVGLKLENFTHSSYVNSE</sequence>
<name>A0A2V5HMW4_ASPV1</name>
<evidence type="ECO:0000313" key="2">
    <source>
        <dbReference type="Proteomes" id="UP000249829"/>
    </source>
</evidence>
<dbReference type="AlphaFoldDB" id="A0A2V5HMW4"/>
<organism evidence="1 2">
    <name type="scientific">Aspergillus violaceofuscus (strain CBS 115571)</name>
    <dbReference type="NCBI Taxonomy" id="1450538"/>
    <lineage>
        <taxon>Eukaryota</taxon>
        <taxon>Fungi</taxon>
        <taxon>Dikarya</taxon>
        <taxon>Ascomycota</taxon>
        <taxon>Pezizomycotina</taxon>
        <taxon>Eurotiomycetes</taxon>
        <taxon>Eurotiomycetidae</taxon>
        <taxon>Eurotiales</taxon>
        <taxon>Aspergillaceae</taxon>
        <taxon>Aspergillus</taxon>
    </lineage>
</organism>